<dbReference type="Pfam" id="PF13649">
    <property type="entry name" value="Methyltransf_25"/>
    <property type="match status" value="1"/>
</dbReference>
<dbReference type="InterPro" id="IPR029063">
    <property type="entry name" value="SAM-dependent_MTases_sf"/>
</dbReference>
<sequence length="243" mass="27593">MTEWKPGTYGPRWKTVYDQVDWPEPEGAVNFLAERRGTGRALELAIGTGRVAIPLARRGVELDGLDASPEIVEVMRGKPGGESIEVTIGNIADFTLERRYSLIFLLLNSLYALQTQEEQIQCFQTVAEHLDPGGLFVVEGFMPDPTRFHFNGRAHVYEVGIDHVRIEADTFDRATQHIKENHVEIREEGIRLYPAFLRYAWPSELDLMARIAGLRLGERWGDWGNVPFDAWSENHIAVYRKAG</sequence>
<dbReference type="Gene3D" id="3.40.50.150">
    <property type="entry name" value="Vaccinia Virus protein VP39"/>
    <property type="match status" value="1"/>
</dbReference>
<keyword evidence="2" id="KW-0489">Methyltransferase</keyword>
<dbReference type="CDD" id="cd02440">
    <property type="entry name" value="AdoMet_MTases"/>
    <property type="match status" value="1"/>
</dbReference>
<dbReference type="EMBL" id="JACHJL010000020">
    <property type="protein sequence ID" value="MBB5938986.1"/>
    <property type="molecule type" value="Genomic_DNA"/>
</dbReference>
<dbReference type="GO" id="GO:0008168">
    <property type="term" value="F:methyltransferase activity"/>
    <property type="evidence" value="ECO:0007669"/>
    <property type="project" value="UniProtKB-KW"/>
</dbReference>
<dbReference type="InterPro" id="IPR041698">
    <property type="entry name" value="Methyltransf_25"/>
</dbReference>
<name>A0A7W9V266_9ACTN</name>
<keyword evidence="2" id="KW-0808">Transferase</keyword>
<organism evidence="2 3">
    <name type="scientific">Streptomyces zagrosensis</name>
    <dbReference type="NCBI Taxonomy" id="1042984"/>
    <lineage>
        <taxon>Bacteria</taxon>
        <taxon>Bacillati</taxon>
        <taxon>Actinomycetota</taxon>
        <taxon>Actinomycetes</taxon>
        <taxon>Kitasatosporales</taxon>
        <taxon>Streptomycetaceae</taxon>
        <taxon>Streptomyces</taxon>
    </lineage>
</organism>
<dbReference type="SUPFAM" id="SSF53335">
    <property type="entry name" value="S-adenosyl-L-methionine-dependent methyltransferases"/>
    <property type="match status" value="1"/>
</dbReference>
<dbReference type="GO" id="GO:0032259">
    <property type="term" value="P:methylation"/>
    <property type="evidence" value="ECO:0007669"/>
    <property type="project" value="UniProtKB-KW"/>
</dbReference>
<proteinExistence type="predicted"/>
<feature type="domain" description="Methyltransferase" evidence="1">
    <location>
        <begin position="42"/>
        <end position="134"/>
    </location>
</feature>
<dbReference type="Proteomes" id="UP000588098">
    <property type="component" value="Unassembled WGS sequence"/>
</dbReference>
<gene>
    <name evidence="2" type="ORF">FHS42_006078</name>
</gene>
<dbReference type="Gene3D" id="2.20.25.570">
    <property type="match status" value="1"/>
</dbReference>
<dbReference type="AlphaFoldDB" id="A0A7W9V266"/>
<keyword evidence="3" id="KW-1185">Reference proteome</keyword>
<evidence type="ECO:0000313" key="2">
    <source>
        <dbReference type="EMBL" id="MBB5938986.1"/>
    </source>
</evidence>
<accession>A0A7W9V266</accession>
<dbReference type="RefSeq" id="WP_184577336.1">
    <property type="nucleotide sequence ID" value="NZ_JACHJL010000020.1"/>
</dbReference>
<evidence type="ECO:0000259" key="1">
    <source>
        <dbReference type="Pfam" id="PF13649"/>
    </source>
</evidence>
<reference evidence="2 3" key="1">
    <citation type="submission" date="2020-08" db="EMBL/GenBank/DDBJ databases">
        <title>Genomic Encyclopedia of Type Strains, Phase III (KMG-III): the genomes of soil and plant-associated and newly described type strains.</title>
        <authorList>
            <person name="Whitman W."/>
        </authorList>
    </citation>
    <scope>NUCLEOTIDE SEQUENCE [LARGE SCALE GENOMIC DNA]</scope>
    <source>
        <strain evidence="2 3">CECT 8305</strain>
    </source>
</reference>
<evidence type="ECO:0000313" key="3">
    <source>
        <dbReference type="Proteomes" id="UP000588098"/>
    </source>
</evidence>
<comment type="caution">
    <text evidence="2">The sequence shown here is derived from an EMBL/GenBank/DDBJ whole genome shotgun (WGS) entry which is preliminary data.</text>
</comment>
<protein>
    <submittedName>
        <fullName evidence="2">SAM-dependent methyltransferase</fullName>
    </submittedName>
</protein>